<keyword evidence="3 9" id="KW-0645">Protease</keyword>
<evidence type="ECO:0000256" key="6">
    <source>
        <dbReference type="ARBA" id="ARBA00022825"/>
    </source>
</evidence>
<dbReference type="InterPro" id="IPR020568">
    <property type="entry name" value="Ribosomal_Su5_D2-typ_SF"/>
</dbReference>
<comment type="function">
    <text evidence="9">ATP-dependent serine protease that mediates the selective degradation of mutant and abnormal proteins as well as certain short-lived regulatory proteins. Required for cellular homeostasis and for survival from DNA damage and developmental changes induced by stress. Degrades polypeptides processively to yield small peptide fragments that are 5 to 10 amino acids long. Binds to DNA in a double-stranded, site-specific manner.</text>
</comment>
<keyword evidence="5 9" id="KW-0378">Hydrolase</keyword>
<dbReference type="Pfam" id="PF05362">
    <property type="entry name" value="Lon_C"/>
    <property type="match status" value="1"/>
</dbReference>
<dbReference type="InterPro" id="IPR008269">
    <property type="entry name" value="Lon_proteolytic"/>
</dbReference>
<evidence type="ECO:0000313" key="19">
    <source>
        <dbReference type="Proteomes" id="UP000243406"/>
    </source>
</evidence>
<dbReference type="GO" id="GO:0043565">
    <property type="term" value="F:sequence-specific DNA binding"/>
    <property type="evidence" value="ECO:0007669"/>
    <property type="project" value="UniProtKB-UniRule"/>
</dbReference>
<organism evidence="18 19">
    <name type="scientific">Acetoanaerobium noterae</name>
    <dbReference type="NCBI Taxonomy" id="745369"/>
    <lineage>
        <taxon>Bacteria</taxon>
        <taxon>Bacillati</taxon>
        <taxon>Bacillota</taxon>
        <taxon>Clostridia</taxon>
        <taxon>Peptostreptococcales</taxon>
        <taxon>Filifactoraceae</taxon>
        <taxon>Acetoanaerobium</taxon>
    </lineage>
</organism>
<accession>A0A1T5BQS8</accession>
<dbReference type="InterPro" id="IPR015947">
    <property type="entry name" value="PUA-like_sf"/>
</dbReference>
<feature type="active site" evidence="9 11">
    <location>
        <position position="726"/>
    </location>
</feature>
<dbReference type="SMART" id="SM00464">
    <property type="entry name" value="LON"/>
    <property type="match status" value="1"/>
</dbReference>
<dbReference type="Gene3D" id="1.20.58.1480">
    <property type="match status" value="1"/>
</dbReference>
<feature type="domain" description="Lon proteolytic" evidence="16">
    <location>
        <begin position="596"/>
        <end position="777"/>
    </location>
</feature>
<evidence type="ECO:0000256" key="15">
    <source>
        <dbReference type="SAM" id="Coils"/>
    </source>
</evidence>
<dbReference type="InterPro" id="IPR027065">
    <property type="entry name" value="Lon_Prtase"/>
</dbReference>
<dbReference type="PROSITE" id="PS51787">
    <property type="entry name" value="LON_N"/>
    <property type="match status" value="1"/>
</dbReference>
<keyword evidence="7 9" id="KW-0067">ATP-binding</keyword>
<dbReference type="PIRSF" id="PIRSF001174">
    <property type="entry name" value="Lon_proteas"/>
    <property type="match status" value="1"/>
</dbReference>
<dbReference type="HAMAP" id="MF_01973">
    <property type="entry name" value="lon_bact"/>
    <property type="match status" value="1"/>
</dbReference>
<dbReference type="InterPro" id="IPR027417">
    <property type="entry name" value="P-loop_NTPase"/>
</dbReference>
<evidence type="ECO:0000256" key="7">
    <source>
        <dbReference type="ARBA" id="ARBA00022840"/>
    </source>
</evidence>
<dbReference type="GO" id="GO:0034605">
    <property type="term" value="P:cellular response to heat"/>
    <property type="evidence" value="ECO:0007669"/>
    <property type="project" value="UniProtKB-UniRule"/>
</dbReference>
<gene>
    <name evidence="9" type="primary">lon</name>
    <name evidence="18" type="ORF">SAMN02745120_1802</name>
</gene>
<dbReference type="InterPro" id="IPR054594">
    <property type="entry name" value="Lon_lid"/>
</dbReference>
<dbReference type="RefSeq" id="WP_079589628.1">
    <property type="nucleotide sequence ID" value="NZ_CP154629.1"/>
</dbReference>
<evidence type="ECO:0000256" key="3">
    <source>
        <dbReference type="ARBA" id="ARBA00022670"/>
    </source>
</evidence>
<feature type="coiled-coil region" evidence="15">
    <location>
        <begin position="240"/>
        <end position="284"/>
    </location>
</feature>
<dbReference type="InterPro" id="IPR046336">
    <property type="entry name" value="Lon_prtase_N_sf"/>
</dbReference>
<dbReference type="SUPFAM" id="SSF52540">
    <property type="entry name" value="P-loop containing nucleoside triphosphate hydrolases"/>
    <property type="match status" value="1"/>
</dbReference>
<dbReference type="SUPFAM" id="SSF54211">
    <property type="entry name" value="Ribosomal protein S5 domain 2-like"/>
    <property type="match status" value="1"/>
</dbReference>
<keyword evidence="19" id="KW-1185">Reference proteome</keyword>
<dbReference type="InterPro" id="IPR003959">
    <property type="entry name" value="ATPase_AAA_core"/>
</dbReference>
<dbReference type="SMART" id="SM00382">
    <property type="entry name" value="AAA"/>
    <property type="match status" value="1"/>
</dbReference>
<evidence type="ECO:0000256" key="4">
    <source>
        <dbReference type="ARBA" id="ARBA00022741"/>
    </source>
</evidence>
<dbReference type="InterPro" id="IPR003111">
    <property type="entry name" value="Lon_prtase_N"/>
</dbReference>
<evidence type="ECO:0000259" key="16">
    <source>
        <dbReference type="PROSITE" id="PS51786"/>
    </source>
</evidence>
<keyword evidence="4 9" id="KW-0547">Nucleotide-binding</keyword>
<dbReference type="NCBIfam" id="TIGR00763">
    <property type="entry name" value="lon"/>
    <property type="match status" value="1"/>
</dbReference>
<dbReference type="GO" id="GO:0006515">
    <property type="term" value="P:protein quality control for misfolded or incompletely synthesized proteins"/>
    <property type="evidence" value="ECO:0007669"/>
    <property type="project" value="UniProtKB-UniRule"/>
</dbReference>
<dbReference type="Gene3D" id="3.40.50.300">
    <property type="entry name" value="P-loop containing nucleotide triphosphate hydrolases"/>
    <property type="match status" value="1"/>
</dbReference>
<dbReference type="GO" id="GO:0004252">
    <property type="term" value="F:serine-type endopeptidase activity"/>
    <property type="evidence" value="ECO:0007669"/>
    <property type="project" value="UniProtKB-UniRule"/>
</dbReference>
<evidence type="ECO:0000256" key="1">
    <source>
        <dbReference type="ARBA" id="ARBA00004496"/>
    </source>
</evidence>
<feature type="binding site" evidence="9 12">
    <location>
        <begin position="359"/>
        <end position="366"/>
    </location>
    <ligand>
        <name>ATP</name>
        <dbReference type="ChEBI" id="CHEBI:30616"/>
    </ligand>
</feature>
<evidence type="ECO:0000256" key="14">
    <source>
        <dbReference type="RuleBase" id="RU000591"/>
    </source>
</evidence>
<dbReference type="FunFam" id="3.40.50.300:FF:000382">
    <property type="entry name" value="Lon protease homolog 2, peroxisomal"/>
    <property type="match status" value="1"/>
</dbReference>
<proteinExistence type="evidence at transcript level"/>
<dbReference type="InterPro" id="IPR003593">
    <property type="entry name" value="AAA+_ATPase"/>
</dbReference>
<comment type="similarity">
    <text evidence="9 10 13 14">Belongs to the peptidase S16 family.</text>
</comment>
<dbReference type="PROSITE" id="PS51786">
    <property type="entry name" value="LON_PROTEOLYTIC"/>
    <property type="match status" value="1"/>
</dbReference>
<feature type="domain" description="Lon N-terminal" evidence="17">
    <location>
        <begin position="12"/>
        <end position="207"/>
    </location>
</feature>
<sequence>MAKNYKMKTVDMPIIPLRGISIFPYMVLHFDVGREKSIIALEEAMVNEQLVFLTTQKDPEIDIPTEDDFYNIGTVCKIKQMLKLPGNTIRVLVEGISRAKIKELYQIEPYFRAKIQEAIYSEELREEKDIDATMRLVLDTFEEYVNIGNKVSGEVLITLADIDEPSRFADTVAANIILKPAQKQNILEIFDPKLRLEEIYRILLEEIEVLEIEKTINIRVKKQVNKIQKEYYLREQLKAIQRELGEDEEVSDELDEYKEKLKKLKVSKEIKEKIEKEIARLSRMSPSSAEGGVIRSYLDNFFALPWDKESKDKLDIKLAESILDEDHFGLEKVKERIIEYLAVRQLSKSMKGPILCLVGPPGVGKTSIAKSVARSLNRKFVRVSLGGVRDEAEIRGHRRTYVGAIPGRIINAIKEVKVKNPVFLFDEIDKMASDFRGDPASAMLEVLDPEQNKDFTDHYMEIPFDLSKVLFITTANSLSTVPRPLLDRMEVIEISGYTEEEKLKIARIYLLPKQLKEHGLSEDFLKLSDENLKLVISKYTRESGVRNLERKIGQLCRKAAKSKVENPKLESVTITKQNMEKYLGKPIFRYQTVSEKPEIGSVTGLAWTPVGGDTLTIEVTTMQGSGKLELTGQLGNVMKESAKAGMSYVRSIADRYGIEPEFYKEKDIHVHIPEGAIPKDGPSAGVTMATALLSALSKIPVSGELAMTGEVTLRGKVLPVGGIKEKVLAAHRAGIKKVLLPQDNKRDIDDIPQNIRKQLEFVLVSNMDEVLEHALIMDKSEKKQQVKKDEK</sequence>
<dbReference type="InterPro" id="IPR004815">
    <property type="entry name" value="Lon_bac/euk-typ"/>
</dbReference>
<dbReference type="Gene3D" id="3.30.230.10">
    <property type="match status" value="1"/>
</dbReference>
<keyword evidence="15" id="KW-0175">Coiled coil</keyword>
<evidence type="ECO:0000259" key="17">
    <source>
        <dbReference type="PROSITE" id="PS51787"/>
    </source>
</evidence>
<dbReference type="NCBIfam" id="NF008053">
    <property type="entry name" value="PRK10787.1"/>
    <property type="match status" value="1"/>
</dbReference>
<keyword evidence="8 9" id="KW-0346">Stress response</keyword>
<evidence type="ECO:0000313" key="18">
    <source>
        <dbReference type="EMBL" id="SKB49515.1"/>
    </source>
</evidence>
<protein>
    <recommendedName>
        <fullName evidence="9 10">Lon protease</fullName>
        <ecNumber evidence="9 10">3.4.21.53</ecNumber>
    </recommendedName>
    <alternativeName>
        <fullName evidence="9">ATP-dependent protease La</fullName>
    </alternativeName>
</protein>
<dbReference type="EC" id="3.4.21.53" evidence="9 10"/>
<dbReference type="InterPro" id="IPR008268">
    <property type="entry name" value="Peptidase_S16_AS"/>
</dbReference>
<comment type="subcellular location">
    <subcellularLocation>
        <location evidence="1 9 10">Cytoplasm</location>
    </subcellularLocation>
</comment>
<evidence type="ECO:0000256" key="12">
    <source>
        <dbReference type="PIRSR" id="PIRSR001174-2"/>
    </source>
</evidence>
<dbReference type="FunFam" id="1.20.5.5270:FF:000002">
    <property type="entry name" value="Lon protease homolog"/>
    <property type="match status" value="1"/>
</dbReference>
<dbReference type="Gene3D" id="1.20.5.5270">
    <property type="match status" value="1"/>
</dbReference>
<dbReference type="Pfam" id="PF00004">
    <property type="entry name" value="AAA"/>
    <property type="match status" value="1"/>
</dbReference>
<dbReference type="Proteomes" id="UP000243406">
    <property type="component" value="Unassembled WGS sequence"/>
</dbReference>
<comment type="subunit">
    <text evidence="9 10">Homohexamer. Organized in a ring with a central cavity.</text>
</comment>
<dbReference type="CDD" id="cd19500">
    <property type="entry name" value="RecA-like_Lon"/>
    <property type="match status" value="1"/>
</dbReference>
<comment type="catalytic activity">
    <reaction evidence="9 10 13">
        <text>Hydrolysis of proteins in presence of ATP.</text>
        <dbReference type="EC" id="3.4.21.53"/>
    </reaction>
</comment>
<reference evidence="19" key="1">
    <citation type="submission" date="2017-02" db="EMBL/GenBank/DDBJ databases">
        <authorList>
            <person name="Varghese N."/>
            <person name="Submissions S."/>
        </authorList>
    </citation>
    <scope>NUCLEOTIDE SEQUENCE [LARGE SCALE GENOMIC DNA]</scope>
    <source>
        <strain evidence="19">ATCC 35199</strain>
    </source>
</reference>
<dbReference type="Gene3D" id="1.10.8.60">
    <property type="match status" value="1"/>
</dbReference>
<keyword evidence="6 9" id="KW-0720">Serine protease</keyword>
<evidence type="ECO:0000256" key="8">
    <source>
        <dbReference type="ARBA" id="ARBA00023016"/>
    </source>
</evidence>
<comment type="induction">
    <text evidence="9">By heat shock.</text>
</comment>
<keyword evidence="2 9" id="KW-0963">Cytoplasm</keyword>
<dbReference type="GO" id="GO:0005737">
    <property type="term" value="C:cytoplasm"/>
    <property type="evidence" value="ECO:0007669"/>
    <property type="project" value="UniProtKB-SubCell"/>
</dbReference>
<dbReference type="GO" id="GO:0004176">
    <property type="term" value="F:ATP-dependent peptidase activity"/>
    <property type="evidence" value="ECO:0007669"/>
    <property type="project" value="UniProtKB-UniRule"/>
</dbReference>
<dbReference type="GO" id="GO:0016887">
    <property type="term" value="F:ATP hydrolysis activity"/>
    <property type="evidence" value="ECO:0007669"/>
    <property type="project" value="UniProtKB-UniRule"/>
</dbReference>
<dbReference type="Pfam" id="PF02190">
    <property type="entry name" value="LON_substr_bdg"/>
    <property type="match status" value="1"/>
</dbReference>
<dbReference type="OrthoDB" id="9803599at2"/>
<evidence type="ECO:0000256" key="2">
    <source>
        <dbReference type="ARBA" id="ARBA00022490"/>
    </source>
</evidence>
<dbReference type="GO" id="GO:0005524">
    <property type="term" value="F:ATP binding"/>
    <property type="evidence" value="ECO:0007669"/>
    <property type="project" value="UniProtKB-UniRule"/>
</dbReference>
<dbReference type="Gene3D" id="2.30.130.40">
    <property type="entry name" value="LON domain-like"/>
    <property type="match status" value="1"/>
</dbReference>
<evidence type="ECO:0000256" key="10">
    <source>
        <dbReference type="PIRNR" id="PIRNR001174"/>
    </source>
</evidence>
<dbReference type="SUPFAM" id="SSF88697">
    <property type="entry name" value="PUA domain-like"/>
    <property type="match status" value="1"/>
</dbReference>
<dbReference type="PANTHER" id="PTHR10046">
    <property type="entry name" value="ATP DEPENDENT LON PROTEASE FAMILY MEMBER"/>
    <property type="match status" value="1"/>
</dbReference>
<evidence type="ECO:0000256" key="5">
    <source>
        <dbReference type="ARBA" id="ARBA00022801"/>
    </source>
</evidence>
<dbReference type="InterPro" id="IPR014721">
    <property type="entry name" value="Ribsml_uS5_D2-typ_fold_subgr"/>
</dbReference>
<dbReference type="EMBL" id="FUYN01000003">
    <property type="protein sequence ID" value="SKB49515.1"/>
    <property type="molecule type" value="Genomic_DNA"/>
</dbReference>
<dbReference type="PRINTS" id="PR00830">
    <property type="entry name" value="ENDOLAPTASE"/>
</dbReference>
<dbReference type="InterPro" id="IPR027543">
    <property type="entry name" value="Lon_bac"/>
</dbReference>
<feature type="active site" evidence="9 11">
    <location>
        <position position="683"/>
    </location>
</feature>
<dbReference type="PROSITE" id="PS01046">
    <property type="entry name" value="LON_SER"/>
    <property type="match status" value="1"/>
</dbReference>
<name>A0A1T5BQS8_9FIRM</name>
<evidence type="ECO:0000256" key="9">
    <source>
        <dbReference type="HAMAP-Rule" id="MF_01973"/>
    </source>
</evidence>
<evidence type="ECO:0000256" key="13">
    <source>
        <dbReference type="PROSITE-ProRule" id="PRU01122"/>
    </source>
</evidence>
<dbReference type="Pfam" id="PF22667">
    <property type="entry name" value="Lon_lid"/>
    <property type="match status" value="1"/>
</dbReference>
<evidence type="ECO:0000256" key="11">
    <source>
        <dbReference type="PIRSR" id="PIRSR001174-1"/>
    </source>
</evidence>
<dbReference type="AlphaFoldDB" id="A0A1T5BQS8"/>